<proteinExistence type="predicted"/>
<evidence type="ECO:0000313" key="2">
    <source>
        <dbReference type="Proteomes" id="UP000576821"/>
    </source>
</evidence>
<name>A0A846LYY6_9SPHN</name>
<dbReference type="RefSeq" id="WP_167301791.1">
    <property type="nucleotide sequence ID" value="NZ_JAASQR010000001.1"/>
</dbReference>
<accession>A0A846LYY6</accession>
<dbReference type="NCBIfam" id="TIGR04353">
    <property type="entry name" value="PqqD_rel_X"/>
    <property type="match status" value="1"/>
</dbReference>
<evidence type="ECO:0000313" key="1">
    <source>
        <dbReference type="EMBL" id="NIJ15097.1"/>
    </source>
</evidence>
<keyword evidence="2" id="KW-1185">Reference proteome</keyword>
<dbReference type="Proteomes" id="UP000576821">
    <property type="component" value="Unassembled WGS sequence"/>
</dbReference>
<sequence length="95" mass="10444">MTAKCRYCREERDAIAACALDDFTLLYHRTSGQTHMVISPVPEILDALDEAVPRTAAQVHDRLADHYDLGDADSVIAVIDAHLAELTALGLARRL</sequence>
<dbReference type="AlphaFoldDB" id="A0A846LYY6"/>
<dbReference type="EMBL" id="JAASQR010000001">
    <property type="protein sequence ID" value="NIJ15097.1"/>
    <property type="molecule type" value="Genomic_DNA"/>
</dbReference>
<organism evidence="1 2">
    <name type="scientific">Sphingobium vermicomposti</name>
    <dbReference type="NCBI Taxonomy" id="529005"/>
    <lineage>
        <taxon>Bacteria</taxon>
        <taxon>Pseudomonadati</taxon>
        <taxon>Pseudomonadota</taxon>
        <taxon>Alphaproteobacteria</taxon>
        <taxon>Sphingomonadales</taxon>
        <taxon>Sphingomonadaceae</taxon>
        <taxon>Sphingobium</taxon>
    </lineage>
</organism>
<gene>
    <name evidence="1" type="ORF">FHS54_000046</name>
</gene>
<protein>
    <submittedName>
        <fullName evidence="1">PqqD family protein of HPr-rel-A system</fullName>
    </submittedName>
</protein>
<reference evidence="1 2" key="1">
    <citation type="submission" date="2020-03" db="EMBL/GenBank/DDBJ databases">
        <title>Genomic Encyclopedia of Type Strains, Phase IV (KMG-IV): sequencing the most valuable type-strain genomes for metagenomic binning, comparative biology and taxonomic classification.</title>
        <authorList>
            <person name="Goeker M."/>
        </authorList>
    </citation>
    <scope>NUCLEOTIDE SEQUENCE [LARGE SCALE GENOMIC DNA]</scope>
    <source>
        <strain evidence="1 2">DSM 21299</strain>
    </source>
</reference>
<comment type="caution">
    <text evidence="1">The sequence shown here is derived from an EMBL/GenBank/DDBJ whole genome shotgun (WGS) entry which is preliminary data.</text>
</comment>
<dbReference type="InterPro" id="IPR027599">
    <property type="entry name" value="PqqD-rel_X"/>
</dbReference>